<evidence type="ECO:0000313" key="8">
    <source>
        <dbReference type="Proteomes" id="UP000663193"/>
    </source>
</evidence>
<keyword evidence="8" id="KW-1185">Reference proteome</keyword>
<dbReference type="VEuPathDB" id="FungiDB:JI435_107830"/>
<dbReference type="Gene3D" id="3.30.160.60">
    <property type="entry name" value="Classic Zinc Finger"/>
    <property type="match status" value="1"/>
</dbReference>
<evidence type="ECO:0000256" key="1">
    <source>
        <dbReference type="ARBA" id="ARBA00022723"/>
    </source>
</evidence>
<dbReference type="AlphaFoldDB" id="A0A7U2FGK0"/>
<keyword evidence="2" id="KW-0677">Repeat</keyword>
<organism evidence="7 8">
    <name type="scientific">Phaeosphaeria nodorum (strain SN15 / ATCC MYA-4574 / FGSC 10173)</name>
    <name type="common">Glume blotch fungus</name>
    <name type="synonym">Parastagonospora nodorum</name>
    <dbReference type="NCBI Taxonomy" id="321614"/>
    <lineage>
        <taxon>Eukaryota</taxon>
        <taxon>Fungi</taxon>
        <taxon>Dikarya</taxon>
        <taxon>Ascomycota</taxon>
        <taxon>Pezizomycotina</taxon>
        <taxon>Dothideomycetes</taxon>
        <taxon>Pleosporomycetidae</taxon>
        <taxon>Pleosporales</taxon>
        <taxon>Pleosporineae</taxon>
        <taxon>Phaeosphaeriaceae</taxon>
        <taxon>Parastagonospora</taxon>
    </lineage>
</organism>
<feature type="compositionally biased region" description="Low complexity" evidence="5">
    <location>
        <begin position="257"/>
        <end position="274"/>
    </location>
</feature>
<keyword evidence="4" id="KW-0862">Zinc</keyword>
<gene>
    <name evidence="7" type="ORF">JI435_107830</name>
</gene>
<dbReference type="KEGG" id="pno:SNOG_10783"/>
<protein>
    <recommendedName>
        <fullName evidence="6">C2H2-type domain-containing protein</fullName>
    </recommendedName>
</protein>
<feature type="region of interest" description="Disordered" evidence="5">
    <location>
        <begin position="256"/>
        <end position="284"/>
    </location>
</feature>
<dbReference type="OMA" id="VKHIVCP"/>
<dbReference type="OrthoDB" id="8117402at2759"/>
<dbReference type="InterPro" id="IPR050688">
    <property type="entry name" value="Zinc_finger/UBP_domain"/>
</dbReference>
<name>A0A7U2FGK0_PHANO</name>
<evidence type="ECO:0000313" key="7">
    <source>
        <dbReference type="EMBL" id="QRD04872.1"/>
    </source>
</evidence>
<proteinExistence type="predicted"/>
<dbReference type="PANTHER" id="PTHR24403">
    <property type="entry name" value="ZINC FINGER PROTEIN"/>
    <property type="match status" value="1"/>
</dbReference>
<evidence type="ECO:0000256" key="4">
    <source>
        <dbReference type="ARBA" id="ARBA00022833"/>
    </source>
</evidence>
<dbReference type="RefSeq" id="XP_001801043.1">
    <property type="nucleotide sequence ID" value="XM_001800991.1"/>
</dbReference>
<feature type="domain" description="C2H2-type" evidence="6">
    <location>
        <begin position="69"/>
        <end position="90"/>
    </location>
</feature>
<dbReference type="InterPro" id="IPR013087">
    <property type="entry name" value="Znf_C2H2_type"/>
</dbReference>
<evidence type="ECO:0000259" key="6">
    <source>
        <dbReference type="PROSITE" id="PS00028"/>
    </source>
</evidence>
<reference evidence="8" key="1">
    <citation type="journal article" date="2021" name="BMC Genomics">
        <title>Chromosome-level genome assembly and manually-curated proteome of model necrotroph Parastagonospora nodorum Sn15 reveals a genome-wide trove of candidate effector homologs, and redundancy of virulence-related functions within an accessory chromosome.</title>
        <authorList>
            <person name="Bertazzoni S."/>
            <person name="Jones D.A.B."/>
            <person name="Phan H.T."/>
            <person name="Tan K.-C."/>
            <person name="Hane J.K."/>
        </authorList>
    </citation>
    <scope>NUCLEOTIDE SEQUENCE [LARGE SCALE GENOMIC DNA]</scope>
    <source>
        <strain evidence="8">SN15 / ATCC MYA-4574 / FGSC 10173)</strain>
    </source>
</reference>
<dbReference type="EMBL" id="CP069039">
    <property type="protein sequence ID" value="QRD04872.1"/>
    <property type="molecule type" value="Genomic_DNA"/>
</dbReference>
<evidence type="ECO:0000256" key="3">
    <source>
        <dbReference type="ARBA" id="ARBA00022771"/>
    </source>
</evidence>
<sequence>MPAELVPLRRIKCTYPDCFESFDTEKQMKNHKKNSDEHEYCTKCDEDFEDFEAFAFHKILAPLKHDKACRICGDEFKSISGHRRHVEMNHKINQRLTCIGCHETFPCAFLLIEHLEFGHCNVISQAQFQGHVIHKHLITEYLKGGEALVRFEQKQAKFEAAIDCDEQEGGVSLGDQIFDDEEIEDVKFQAIKPDTPPDTPVHLGTYPPLPSQMNSVGPTKSDISSLLDQLSMTADLEASATVVNSPVGLSTAATFPVGSSQGSSSRQVSSAAASKNLQSKVWSSRDGKSASSALFPGAKPTPVTEDFSIVAHDENMKQEHGANIMRTRFWDPDSSDWTPDRFFDVAISQYYCPFVCEQTFADAGEQRRHIMEDHRITRMKCPMCLKYFKSATALMAHCESRGARCEINKADDFSIFLDRISGGFLGVQEKTRPDHLNNPSTLLHNEETGRMEHYRPPVANYLQYSVTKPPDWKEPVRSTVIGGVAMQPRVRW</sequence>
<dbReference type="PROSITE" id="PS00028">
    <property type="entry name" value="ZINC_FINGER_C2H2_1"/>
    <property type="match status" value="2"/>
</dbReference>
<accession>A0A7U2FGK0</accession>
<evidence type="ECO:0000256" key="2">
    <source>
        <dbReference type="ARBA" id="ARBA00022737"/>
    </source>
</evidence>
<feature type="domain" description="C2H2-type" evidence="6">
    <location>
        <begin position="352"/>
        <end position="374"/>
    </location>
</feature>
<dbReference type="SMART" id="SM00355">
    <property type="entry name" value="ZnF_C2H2"/>
    <property type="match status" value="6"/>
</dbReference>
<dbReference type="GO" id="GO:0008270">
    <property type="term" value="F:zinc ion binding"/>
    <property type="evidence" value="ECO:0007669"/>
    <property type="project" value="UniProtKB-KW"/>
</dbReference>
<evidence type="ECO:0000256" key="5">
    <source>
        <dbReference type="SAM" id="MobiDB-lite"/>
    </source>
</evidence>
<dbReference type="PANTHER" id="PTHR24403:SF67">
    <property type="entry name" value="FI01116P-RELATED"/>
    <property type="match status" value="1"/>
</dbReference>
<keyword evidence="3" id="KW-0863">Zinc-finger</keyword>
<keyword evidence="1" id="KW-0479">Metal-binding</keyword>
<dbReference type="Pfam" id="PF24666">
    <property type="entry name" value="zf-C2H2_fungi_2"/>
    <property type="match status" value="1"/>
</dbReference>
<dbReference type="Proteomes" id="UP000663193">
    <property type="component" value="Chromosome 17"/>
</dbReference>